<dbReference type="SUPFAM" id="SSF52467">
    <property type="entry name" value="DHS-like NAD/FAD-binding domain"/>
    <property type="match status" value="1"/>
</dbReference>
<dbReference type="PROSITE" id="PS00187">
    <property type="entry name" value="TPP_ENZYMES"/>
    <property type="match status" value="1"/>
</dbReference>
<dbReference type="EMBL" id="JAEQND010000001">
    <property type="protein sequence ID" value="MBL0423983.1"/>
    <property type="molecule type" value="Genomic_DNA"/>
</dbReference>
<dbReference type="InterPro" id="IPR012001">
    <property type="entry name" value="Thiamin_PyroP_enz_TPP-bd_dom"/>
</dbReference>
<dbReference type="Gene3D" id="3.40.50.970">
    <property type="match status" value="2"/>
</dbReference>
<dbReference type="SUPFAM" id="SSF52518">
    <property type="entry name" value="Thiamin diphosphate-binding fold (THDP-binding)"/>
    <property type="match status" value="2"/>
</dbReference>
<proteinExistence type="inferred from homology"/>
<evidence type="ECO:0000313" key="7">
    <source>
        <dbReference type="EMBL" id="MBL0423983.1"/>
    </source>
</evidence>
<dbReference type="PANTHER" id="PTHR42981">
    <property type="entry name" value="PYRUVATE DEHYDROGENASE [UBIQUINONE]"/>
    <property type="match status" value="1"/>
</dbReference>
<organism evidence="7 8">
    <name type="scientific">Ramlibacter alkalitolerans</name>
    <dbReference type="NCBI Taxonomy" id="2039631"/>
    <lineage>
        <taxon>Bacteria</taxon>
        <taxon>Pseudomonadati</taxon>
        <taxon>Pseudomonadota</taxon>
        <taxon>Betaproteobacteria</taxon>
        <taxon>Burkholderiales</taxon>
        <taxon>Comamonadaceae</taxon>
        <taxon>Ramlibacter</taxon>
    </lineage>
</organism>
<evidence type="ECO:0000256" key="3">
    <source>
        <dbReference type="RuleBase" id="RU362132"/>
    </source>
</evidence>
<feature type="domain" description="Thiamine pyrophosphate enzyme N-terminal TPP-binding" evidence="6">
    <location>
        <begin position="4"/>
        <end position="120"/>
    </location>
</feature>
<accession>A0ABS1JID9</accession>
<dbReference type="RefSeq" id="WP_201687203.1">
    <property type="nucleotide sequence ID" value="NZ_JAEQND010000001.1"/>
</dbReference>
<dbReference type="PANTHER" id="PTHR42981:SF2">
    <property type="entry name" value="PYRUVATE DEHYDROGENASE [UBIQUINONE]"/>
    <property type="match status" value="1"/>
</dbReference>
<evidence type="ECO:0000259" key="5">
    <source>
        <dbReference type="Pfam" id="PF02775"/>
    </source>
</evidence>
<dbReference type="Pfam" id="PF00205">
    <property type="entry name" value="TPP_enzyme_M"/>
    <property type="match status" value="1"/>
</dbReference>
<dbReference type="InterPro" id="IPR047210">
    <property type="entry name" value="TPP_PYR_POXB-like"/>
</dbReference>
<dbReference type="Pfam" id="PF02776">
    <property type="entry name" value="TPP_enzyme_N"/>
    <property type="match status" value="1"/>
</dbReference>
<evidence type="ECO:0000313" key="8">
    <source>
        <dbReference type="Proteomes" id="UP000622707"/>
    </source>
</evidence>
<dbReference type="Proteomes" id="UP000622707">
    <property type="component" value="Unassembled WGS sequence"/>
</dbReference>
<dbReference type="InterPro" id="IPR029035">
    <property type="entry name" value="DHS-like_NAD/FAD-binding_dom"/>
</dbReference>
<evidence type="ECO:0000256" key="1">
    <source>
        <dbReference type="ARBA" id="ARBA00007812"/>
    </source>
</evidence>
<evidence type="ECO:0000259" key="4">
    <source>
        <dbReference type="Pfam" id="PF00205"/>
    </source>
</evidence>
<dbReference type="InterPro" id="IPR047211">
    <property type="entry name" value="POXB-like"/>
</dbReference>
<dbReference type="InterPro" id="IPR000399">
    <property type="entry name" value="TPP-bd_CS"/>
</dbReference>
<dbReference type="InterPro" id="IPR011766">
    <property type="entry name" value="TPP_enzyme_TPP-bd"/>
</dbReference>
<comment type="caution">
    <text evidence="7">The sequence shown here is derived from an EMBL/GenBank/DDBJ whole genome shotgun (WGS) entry which is preliminary data.</text>
</comment>
<sequence length="599" mass="64892">MAATVSDQVLQRLHAWGVRRVFGYPGDGINGFLGAFDRMGEELRFIQARHEELAAFMACAHAKFTGEIGVCIATSGPGAIHLLNGLYDAKADHQPVLAIVGQAARAAMGGDYQQEVDLASLFKDVAHEYVHTAMVPEQVRHLVDRAVRIALDQRTVTCLIFPHDVQELEAVPEPPREHSTVHSGIGRTMRARVPDAAGVQAAADVLNAGSKVAILAGAGALHATDELLAVADVLGAGIAKALLGKAAVPDDVPHVTGSIGLLGTQPSWDLMEGCDTLLMVGTSFPYSEFLPAEGKARAVQIDLDGRKLALRYPSEVNLVGDSRETLQALLPLLARKSDRGWQQSIEEGVRRWWEVAQARAMNEADPVNPQRFFWELSPRLPERCILTCDSGTSAAWYARDLKIRRGMQASLSGGLATMGPAVPYALAAKLASPDRPVIAITGDGAMQMIGINGLVTLAERFKDWADPRIVVVVLHNGDLNMVTWEQRIMGGDRRFDDSQLLPKFPFAEYARMLGLGGVRIDKPEQIVPAIEQALAADRPTLLEVVTDPNVPPLPPHVSAKQTKAYLKALLHRDPESLAMVKATAREWWDGIRAGKGQDK</sequence>
<feature type="domain" description="Thiamine pyrophosphate enzyme central" evidence="4">
    <location>
        <begin position="199"/>
        <end position="329"/>
    </location>
</feature>
<keyword evidence="8" id="KW-1185">Reference proteome</keyword>
<feature type="domain" description="Thiamine pyrophosphate enzyme TPP-binding" evidence="5">
    <location>
        <begin position="389"/>
        <end position="544"/>
    </location>
</feature>
<dbReference type="Pfam" id="PF02775">
    <property type="entry name" value="TPP_enzyme_C"/>
    <property type="match status" value="1"/>
</dbReference>
<dbReference type="CDD" id="cd02014">
    <property type="entry name" value="TPP_POX"/>
    <property type="match status" value="1"/>
</dbReference>
<protein>
    <submittedName>
        <fullName evidence="7">Thiamine pyrophosphate-requiring protein</fullName>
    </submittedName>
</protein>
<comment type="similarity">
    <text evidence="1 3">Belongs to the TPP enzyme family.</text>
</comment>
<evidence type="ECO:0000256" key="2">
    <source>
        <dbReference type="ARBA" id="ARBA00023052"/>
    </source>
</evidence>
<reference evidence="7 8" key="1">
    <citation type="journal article" date="2017" name="Int. J. Syst. Evol. Microbiol.">
        <title>Ramlibacter alkalitolerans sp. nov., alkali-tolerant bacterium isolated from soil of ginseng.</title>
        <authorList>
            <person name="Lee D.H."/>
            <person name="Cha C.J."/>
        </authorList>
    </citation>
    <scope>NUCLEOTIDE SEQUENCE [LARGE SCALE GENOMIC DNA]</scope>
    <source>
        <strain evidence="7 8">KACC 19305</strain>
    </source>
</reference>
<evidence type="ECO:0000259" key="6">
    <source>
        <dbReference type="Pfam" id="PF02776"/>
    </source>
</evidence>
<gene>
    <name evidence="7" type="ORF">JI746_02595</name>
</gene>
<dbReference type="Gene3D" id="3.40.50.1220">
    <property type="entry name" value="TPP-binding domain"/>
    <property type="match status" value="1"/>
</dbReference>
<name>A0ABS1JID9_9BURK</name>
<dbReference type="InterPro" id="IPR047212">
    <property type="entry name" value="TPP_POXB-like"/>
</dbReference>
<keyword evidence="2 3" id="KW-0786">Thiamine pyrophosphate</keyword>
<dbReference type="NCBIfam" id="NF006129">
    <property type="entry name" value="PRK08273.1"/>
    <property type="match status" value="1"/>
</dbReference>
<dbReference type="InterPro" id="IPR029061">
    <property type="entry name" value="THDP-binding"/>
</dbReference>
<dbReference type="InterPro" id="IPR012000">
    <property type="entry name" value="Thiamin_PyroP_enz_cen_dom"/>
</dbReference>
<dbReference type="CDD" id="cd07039">
    <property type="entry name" value="TPP_PYR_POX"/>
    <property type="match status" value="1"/>
</dbReference>